<dbReference type="SUPFAM" id="SSF53720">
    <property type="entry name" value="ALDH-like"/>
    <property type="match status" value="1"/>
</dbReference>
<dbReference type="InterPro" id="IPR016163">
    <property type="entry name" value="Ald_DH_C"/>
</dbReference>
<evidence type="ECO:0000256" key="1">
    <source>
        <dbReference type="ARBA" id="ARBA00009986"/>
    </source>
</evidence>
<dbReference type="CDD" id="cd07106">
    <property type="entry name" value="ALDH_AldA-AAD23400"/>
    <property type="match status" value="1"/>
</dbReference>
<dbReference type="PROSITE" id="PS00070">
    <property type="entry name" value="ALDEHYDE_DEHYDR_CYS"/>
    <property type="match status" value="1"/>
</dbReference>
<evidence type="ECO:0000313" key="9">
    <source>
        <dbReference type="EMBL" id="KAH7088009.1"/>
    </source>
</evidence>
<dbReference type="Proteomes" id="UP000813461">
    <property type="component" value="Unassembled WGS sequence"/>
</dbReference>
<dbReference type="FunFam" id="3.40.605.10:FF:000007">
    <property type="entry name" value="NAD/NADP-dependent betaine aldehyde dehydrogenase"/>
    <property type="match status" value="1"/>
</dbReference>
<keyword evidence="10" id="KW-1185">Reference proteome</keyword>
<feature type="domain" description="Aldehyde dehydrogenase" evidence="8">
    <location>
        <begin position="28"/>
        <end position="474"/>
    </location>
</feature>
<proteinExistence type="inferred from homology"/>
<evidence type="ECO:0000256" key="4">
    <source>
        <dbReference type="ARBA" id="ARBA00049194"/>
    </source>
</evidence>
<reference evidence="9" key="1">
    <citation type="journal article" date="2021" name="Nat. Commun.">
        <title>Genetic determinants of endophytism in the Arabidopsis root mycobiome.</title>
        <authorList>
            <person name="Mesny F."/>
            <person name="Miyauchi S."/>
            <person name="Thiergart T."/>
            <person name="Pickel B."/>
            <person name="Atanasova L."/>
            <person name="Karlsson M."/>
            <person name="Huettel B."/>
            <person name="Barry K.W."/>
            <person name="Haridas S."/>
            <person name="Chen C."/>
            <person name="Bauer D."/>
            <person name="Andreopoulos W."/>
            <person name="Pangilinan J."/>
            <person name="LaButti K."/>
            <person name="Riley R."/>
            <person name="Lipzen A."/>
            <person name="Clum A."/>
            <person name="Drula E."/>
            <person name="Henrissat B."/>
            <person name="Kohler A."/>
            <person name="Grigoriev I.V."/>
            <person name="Martin F.M."/>
            <person name="Hacquard S."/>
        </authorList>
    </citation>
    <scope>NUCLEOTIDE SEQUENCE</scope>
    <source>
        <strain evidence="9">MPI-SDFR-AT-0120</strain>
    </source>
</reference>
<protein>
    <recommendedName>
        <fullName evidence="3">aldehyde dehydrogenase (NAD(+))</fullName>
        <ecNumber evidence="3">1.2.1.3</ecNumber>
    </recommendedName>
</protein>
<dbReference type="PANTHER" id="PTHR11699">
    <property type="entry name" value="ALDEHYDE DEHYDROGENASE-RELATED"/>
    <property type="match status" value="1"/>
</dbReference>
<organism evidence="9 10">
    <name type="scientific">Paraphoma chrysanthemicola</name>
    <dbReference type="NCBI Taxonomy" id="798071"/>
    <lineage>
        <taxon>Eukaryota</taxon>
        <taxon>Fungi</taxon>
        <taxon>Dikarya</taxon>
        <taxon>Ascomycota</taxon>
        <taxon>Pezizomycotina</taxon>
        <taxon>Dothideomycetes</taxon>
        <taxon>Pleosporomycetidae</taxon>
        <taxon>Pleosporales</taxon>
        <taxon>Pleosporineae</taxon>
        <taxon>Phaeosphaeriaceae</taxon>
        <taxon>Paraphoma</taxon>
    </lineage>
</organism>
<dbReference type="Gene3D" id="3.40.309.10">
    <property type="entry name" value="Aldehyde Dehydrogenase, Chain A, domain 2"/>
    <property type="match status" value="1"/>
</dbReference>
<feature type="region of interest" description="Disordered" evidence="7">
    <location>
        <begin position="22"/>
        <end position="41"/>
    </location>
</feature>
<dbReference type="FunFam" id="3.40.309.10:FF:000009">
    <property type="entry name" value="Aldehyde dehydrogenase A"/>
    <property type="match status" value="1"/>
</dbReference>
<name>A0A8K0R6F5_9PLEO</name>
<dbReference type="Gene3D" id="3.40.605.10">
    <property type="entry name" value="Aldehyde Dehydrogenase, Chain A, domain 1"/>
    <property type="match status" value="1"/>
</dbReference>
<dbReference type="GO" id="GO:0004029">
    <property type="term" value="F:aldehyde dehydrogenase (NAD+) activity"/>
    <property type="evidence" value="ECO:0007669"/>
    <property type="project" value="UniProtKB-EC"/>
</dbReference>
<dbReference type="InterPro" id="IPR015590">
    <property type="entry name" value="Aldehyde_DH_dom"/>
</dbReference>
<accession>A0A8K0R6F5</accession>
<dbReference type="Pfam" id="PF00171">
    <property type="entry name" value="Aldedh"/>
    <property type="match status" value="1"/>
</dbReference>
<dbReference type="InterPro" id="IPR044086">
    <property type="entry name" value="LUC3-like"/>
</dbReference>
<comment type="caution">
    <text evidence="9">The sequence shown here is derived from an EMBL/GenBank/DDBJ whole genome shotgun (WGS) entry which is preliminary data.</text>
</comment>
<dbReference type="EC" id="1.2.1.3" evidence="3"/>
<dbReference type="InterPro" id="IPR029510">
    <property type="entry name" value="Ald_DH_CS_GLU"/>
</dbReference>
<evidence type="ECO:0000256" key="5">
    <source>
        <dbReference type="PROSITE-ProRule" id="PRU10007"/>
    </source>
</evidence>
<keyword evidence="2 6" id="KW-0560">Oxidoreductase</keyword>
<sequence>MGSLAANDIDVFNGFYNTINGKSTTTEKTRHGTDPATEKQNPEVPIATKKDVDDAVVAAQEAFKTWSKTPWEERKRMVLAFADAFEKHAEDFSKLLTQEQGKPLQWAKTEVQAGLHWMRQITTLELKEEVLEEDASKQVVVRYTPLGVTLGIVPWNFPIHLACGKIAPSLLTGNPIIIKPSPFTPYCGLKLGELGQQIFPPGVFQVLSGDDNLGPWLTSHPGISKVSFTGSTFTGKKVMESASKTLKRVTLELGGKDPAVITKNVDIDATAQKIATLAFLNSGQICIAIKRIYVHEAIYEKFRDAMAKFTKTLTMSDGREDGVFMGPIQNSMQYERVKTFFSDIEKENWKVAVGGKNEERTGYFITPTIIDNPADDSRIVTEEPFGPIVPLLSWSDENEVISRANNTAMGLGASVWSNDLEEANRIARQLDAGSVWVNTHLELDPTAPFGGHKESGVGYEWGIGGLKSFCNVQTLFLKKTIS</sequence>
<comment type="similarity">
    <text evidence="1 6">Belongs to the aldehyde dehydrogenase family.</text>
</comment>
<feature type="compositionally biased region" description="Basic and acidic residues" evidence="7">
    <location>
        <begin position="25"/>
        <end position="41"/>
    </location>
</feature>
<evidence type="ECO:0000256" key="3">
    <source>
        <dbReference type="ARBA" id="ARBA00024226"/>
    </source>
</evidence>
<evidence type="ECO:0000259" key="8">
    <source>
        <dbReference type="Pfam" id="PF00171"/>
    </source>
</evidence>
<dbReference type="InterPro" id="IPR016160">
    <property type="entry name" value="Ald_DH_CS_CYS"/>
</dbReference>
<evidence type="ECO:0000256" key="6">
    <source>
        <dbReference type="RuleBase" id="RU003345"/>
    </source>
</evidence>
<dbReference type="InterPro" id="IPR016162">
    <property type="entry name" value="Ald_DH_N"/>
</dbReference>
<dbReference type="OrthoDB" id="310895at2759"/>
<evidence type="ECO:0000256" key="7">
    <source>
        <dbReference type="SAM" id="MobiDB-lite"/>
    </source>
</evidence>
<comment type="catalytic activity">
    <reaction evidence="4">
        <text>an aldehyde + NAD(+) + H2O = a carboxylate + NADH + 2 H(+)</text>
        <dbReference type="Rhea" id="RHEA:16185"/>
        <dbReference type="ChEBI" id="CHEBI:15377"/>
        <dbReference type="ChEBI" id="CHEBI:15378"/>
        <dbReference type="ChEBI" id="CHEBI:17478"/>
        <dbReference type="ChEBI" id="CHEBI:29067"/>
        <dbReference type="ChEBI" id="CHEBI:57540"/>
        <dbReference type="ChEBI" id="CHEBI:57945"/>
        <dbReference type="EC" id="1.2.1.3"/>
    </reaction>
</comment>
<dbReference type="EMBL" id="JAGMVJ010000008">
    <property type="protein sequence ID" value="KAH7088009.1"/>
    <property type="molecule type" value="Genomic_DNA"/>
</dbReference>
<feature type="active site" evidence="5">
    <location>
        <position position="252"/>
    </location>
</feature>
<dbReference type="PROSITE" id="PS00687">
    <property type="entry name" value="ALDEHYDE_DEHYDR_GLU"/>
    <property type="match status" value="1"/>
</dbReference>
<dbReference type="AlphaFoldDB" id="A0A8K0R6F5"/>
<evidence type="ECO:0000256" key="2">
    <source>
        <dbReference type="ARBA" id="ARBA00023002"/>
    </source>
</evidence>
<dbReference type="InterPro" id="IPR016161">
    <property type="entry name" value="Ald_DH/histidinol_DH"/>
</dbReference>
<evidence type="ECO:0000313" key="10">
    <source>
        <dbReference type="Proteomes" id="UP000813461"/>
    </source>
</evidence>
<gene>
    <name evidence="9" type="ORF">FB567DRAFT_559784</name>
</gene>